<dbReference type="EMBL" id="JBEDNZ010000019">
    <property type="protein sequence ID" value="KAL0820556.1"/>
    <property type="molecule type" value="Genomic_DNA"/>
</dbReference>
<proteinExistence type="predicted"/>
<dbReference type="Proteomes" id="UP001549921">
    <property type="component" value="Unassembled WGS sequence"/>
</dbReference>
<reference evidence="4 5" key="1">
    <citation type="submission" date="2024-06" db="EMBL/GenBank/DDBJ databases">
        <title>A chromosome-level genome assembly of beet webworm, Loxostege sticticalis.</title>
        <authorList>
            <person name="Zhang Y."/>
        </authorList>
    </citation>
    <scope>NUCLEOTIDE SEQUENCE [LARGE SCALE GENOMIC DNA]</scope>
    <source>
        <strain evidence="3">AQ026</strain>
        <strain evidence="2">AQ028</strain>
        <tissue evidence="2">Male pupae</tissue>
        <tissue evidence="3">Whole body</tissue>
    </source>
</reference>
<protein>
    <submittedName>
        <fullName evidence="2">Uncharacterized protein</fullName>
    </submittedName>
</protein>
<evidence type="ECO:0000256" key="1">
    <source>
        <dbReference type="SAM" id="SignalP"/>
    </source>
</evidence>
<keyword evidence="1" id="KW-0732">Signal</keyword>
<organism evidence="2 5">
    <name type="scientific">Loxostege sticticalis</name>
    <name type="common">Beet webworm moth</name>
    <dbReference type="NCBI Taxonomy" id="481309"/>
    <lineage>
        <taxon>Eukaryota</taxon>
        <taxon>Metazoa</taxon>
        <taxon>Ecdysozoa</taxon>
        <taxon>Arthropoda</taxon>
        <taxon>Hexapoda</taxon>
        <taxon>Insecta</taxon>
        <taxon>Pterygota</taxon>
        <taxon>Neoptera</taxon>
        <taxon>Endopterygota</taxon>
        <taxon>Lepidoptera</taxon>
        <taxon>Glossata</taxon>
        <taxon>Ditrysia</taxon>
        <taxon>Pyraloidea</taxon>
        <taxon>Crambidae</taxon>
        <taxon>Pyraustinae</taxon>
        <taxon>Loxostege</taxon>
    </lineage>
</organism>
<comment type="caution">
    <text evidence="2">The sequence shown here is derived from an EMBL/GenBank/DDBJ whole genome shotgun (WGS) entry which is preliminary data.</text>
</comment>
<dbReference type="EMBL" id="JBEUOH010000019">
    <property type="protein sequence ID" value="KAL0869967.1"/>
    <property type="molecule type" value="Genomic_DNA"/>
</dbReference>
<gene>
    <name evidence="3" type="ORF">ABMA27_006156</name>
    <name evidence="2" type="ORF">ABMA28_006404</name>
</gene>
<keyword evidence="4" id="KW-1185">Reference proteome</keyword>
<evidence type="ECO:0000313" key="3">
    <source>
        <dbReference type="EMBL" id="KAL0869967.1"/>
    </source>
</evidence>
<accession>A0ABD0SL41</accession>
<evidence type="ECO:0000313" key="4">
    <source>
        <dbReference type="Proteomes" id="UP001549920"/>
    </source>
</evidence>
<evidence type="ECO:0000313" key="2">
    <source>
        <dbReference type="EMBL" id="KAL0820556.1"/>
    </source>
</evidence>
<evidence type="ECO:0000313" key="5">
    <source>
        <dbReference type="Proteomes" id="UP001549921"/>
    </source>
</evidence>
<name>A0ABD0SL41_LOXSC</name>
<feature type="signal peptide" evidence="1">
    <location>
        <begin position="1"/>
        <end position="22"/>
    </location>
</feature>
<dbReference type="AlphaFoldDB" id="A0ABD0SL41"/>
<sequence length="77" mass="8826">MAVKMKIISFILLVCLVEFIYTKHVGYEHDEEVEATTEAKEPASGGNWMDKVGKLPFVNFDFSKFDPTKWGNDKPKE</sequence>
<dbReference type="Proteomes" id="UP001549920">
    <property type="component" value="Unassembled WGS sequence"/>
</dbReference>
<feature type="chain" id="PRO_5044722686" evidence="1">
    <location>
        <begin position="23"/>
        <end position="77"/>
    </location>
</feature>